<evidence type="ECO:0000256" key="1">
    <source>
        <dbReference type="ARBA" id="ARBA00022801"/>
    </source>
</evidence>
<keyword evidence="5" id="KW-1185">Reference proteome</keyword>
<dbReference type="FunFam" id="3.90.79.10:FF:000060">
    <property type="entry name" value="Nudix hydrolase 1"/>
    <property type="match status" value="1"/>
</dbReference>
<dbReference type="PANTHER" id="PTHR16099">
    <property type="entry name" value="8-OXO-DGTP DIPHOSPHATES NUDT15"/>
    <property type="match status" value="1"/>
</dbReference>
<feature type="domain" description="Nudix hydrolase" evidence="3">
    <location>
        <begin position="6"/>
        <end position="138"/>
    </location>
</feature>
<gene>
    <name evidence="4" type="ORF">N0V93_002083</name>
</gene>
<dbReference type="OrthoDB" id="447842at2759"/>
<dbReference type="PROSITE" id="PS00893">
    <property type="entry name" value="NUDIX_BOX"/>
    <property type="match status" value="1"/>
</dbReference>
<dbReference type="SUPFAM" id="SSF55811">
    <property type="entry name" value="Nudix"/>
    <property type="match status" value="1"/>
</dbReference>
<dbReference type="GO" id="GO:0005829">
    <property type="term" value="C:cytosol"/>
    <property type="evidence" value="ECO:0007669"/>
    <property type="project" value="TreeGrafter"/>
</dbReference>
<sequence length="153" mass="17114">MSTSNPNVRVGVAALVRGPDGRVVFGRRKGSHGAGKWAFPGGHLEYGESFIDCAERETLEETGLKVKGLEVVDITNDIFEDLGKHYVTIFVVCKMTDPQQEPQVMEPDKCEGWAWFSFDEIKQLQPEGLFLPVQNLLKQWPNWEAAFQSGSSK</sequence>
<proteinExistence type="inferred from homology"/>
<evidence type="ECO:0000256" key="2">
    <source>
        <dbReference type="RuleBase" id="RU003476"/>
    </source>
</evidence>
<dbReference type="InterPro" id="IPR000086">
    <property type="entry name" value="NUDIX_hydrolase_dom"/>
</dbReference>
<evidence type="ECO:0000313" key="5">
    <source>
        <dbReference type="Proteomes" id="UP001140453"/>
    </source>
</evidence>
<accession>A0A9W8Z4T3</accession>
<organism evidence="4 5">
    <name type="scientific">Gnomoniopsis smithogilvyi</name>
    <dbReference type="NCBI Taxonomy" id="1191159"/>
    <lineage>
        <taxon>Eukaryota</taxon>
        <taxon>Fungi</taxon>
        <taxon>Dikarya</taxon>
        <taxon>Ascomycota</taxon>
        <taxon>Pezizomycotina</taxon>
        <taxon>Sordariomycetes</taxon>
        <taxon>Sordariomycetidae</taxon>
        <taxon>Diaporthales</taxon>
        <taxon>Gnomoniaceae</taxon>
        <taxon>Gnomoniopsis</taxon>
    </lineage>
</organism>
<dbReference type="InterPro" id="IPR015797">
    <property type="entry name" value="NUDIX_hydrolase-like_dom_sf"/>
</dbReference>
<protein>
    <recommendedName>
        <fullName evidence="3">Nudix hydrolase domain-containing protein</fullName>
    </recommendedName>
</protein>
<dbReference type="Pfam" id="PF00293">
    <property type="entry name" value="NUDIX"/>
    <property type="match status" value="1"/>
</dbReference>
<dbReference type="CDD" id="cd04678">
    <property type="entry name" value="NUDIX_MTH2_Nudt15"/>
    <property type="match status" value="1"/>
</dbReference>
<comment type="similarity">
    <text evidence="2">Belongs to the Nudix hydrolase family.</text>
</comment>
<dbReference type="PRINTS" id="PR00502">
    <property type="entry name" value="NUDIXFAMILY"/>
</dbReference>
<evidence type="ECO:0000259" key="3">
    <source>
        <dbReference type="PROSITE" id="PS51462"/>
    </source>
</evidence>
<dbReference type="PANTHER" id="PTHR16099:SF5">
    <property type="entry name" value="NUCLEOTIDE TRIPHOSPHATE DIPHOSPHATASE NUDT15"/>
    <property type="match status" value="1"/>
</dbReference>
<keyword evidence="1 2" id="KW-0378">Hydrolase</keyword>
<dbReference type="Gene3D" id="3.90.79.10">
    <property type="entry name" value="Nucleoside Triphosphate Pyrophosphohydrolase"/>
    <property type="match status" value="1"/>
</dbReference>
<dbReference type="GO" id="GO:0035539">
    <property type="term" value="F:8-oxo-7,8-dihydrodeoxyguanosine triphosphate pyrophosphatase activity"/>
    <property type="evidence" value="ECO:0007669"/>
    <property type="project" value="TreeGrafter"/>
</dbReference>
<dbReference type="GO" id="GO:0006203">
    <property type="term" value="P:dGTP catabolic process"/>
    <property type="evidence" value="ECO:0007669"/>
    <property type="project" value="TreeGrafter"/>
</dbReference>
<reference evidence="4" key="1">
    <citation type="submission" date="2022-10" db="EMBL/GenBank/DDBJ databases">
        <title>Tapping the CABI collections for fungal endophytes: first genome assemblies for Collariella, Neodidymelliopsis, Ascochyta clinopodiicola, Didymella pomorum, Didymosphaeria variabile, Neocosmospora piperis and Neocucurbitaria cava.</title>
        <authorList>
            <person name="Hill R."/>
        </authorList>
    </citation>
    <scope>NUCLEOTIDE SEQUENCE</scope>
    <source>
        <strain evidence="4">IMI 355082</strain>
    </source>
</reference>
<dbReference type="InterPro" id="IPR020476">
    <property type="entry name" value="Nudix_hydrolase"/>
</dbReference>
<dbReference type="AlphaFoldDB" id="A0A9W8Z4T3"/>
<evidence type="ECO:0000313" key="4">
    <source>
        <dbReference type="EMBL" id="KAJ4397846.1"/>
    </source>
</evidence>
<name>A0A9W8Z4T3_9PEZI</name>
<dbReference type="EMBL" id="JAPEVB010000001">
    <property type="protein sequence ID" value="KAJ4397846.1"/>
    <property type="molecule type" value="Genomic_DNA"/>
</dbReference>
<comment type="caution">
    <text evidence="4">The sequence shown here is derived from an EMBL/GenBank/DDBJ whole genome shotgun (WGS) entry which is preliminary data.</text>
</comment>
<dbReference type="Proteomes" id="UP001140453">
    <property type="component" value="Unassembled WGS sequence"/>
</dbReference>
<dbReference type="PROSITE" id="PS51462">
    <property type="entry name" value="NUDIX"/>
    <property type="match status" value="1"/>
</dbReference>
<dbReference type="InterPro" id="IPR020084">
    <property type="entry name" value="NUDIX_hydrolase_CS"/>
</dbReference>